<dbReference type="Pfam" id="PF12704">
    <property type="entry name" value="MacB_PCD"/>
    <property type="match status" value="2"/>
</dbReference>
<evidence type="ECO:0000256" key="6">
    <source>
        <dbReference type="SAM" id="Phobius"/>
    </source>
</evidence>
<dbReference type="GO" id="GO:0005886">
    <property type="term" value="C:plasma membrane"/>
    <property type="evidence" value="ECO:0007669"/>
    <property type="project" value="UniProtKB-SubCell"/>
</dbReference>
<dbReference type="GO" id="GO:0022857">
    <property type="term" value="F:transmembrane transporter activity"/>
    <property type="evidence" value="ECO:0007669"/>
    <property type="project" value="TreeGrafter"/>
</dbReference>
<dbReference type="Proteomes" id="UP000653797">
    <property type="component" value="Unassembled WGS sequence"/>
</dbReference>
<keyword evidence="3 6" id="KW-0812">Transmembrane</keyword>
<evidence type="ECO:0000259" key="7">
    <source>
        <dbReference type="Pfam" id="PF02687"/>
    </source>
</evidence>
<feature type="domain" description="ABC3 transporter permease C-terminal" evidence="7">
    <location>
        <begin position="301"/>
        <end position="417"/>
    </location>
</feature>
<reference evidence="9" key="1">
    <citation type="submission" date="2020-09" db="EMBL/GenBank/DDBJ databases">
        <authorList>
            <person name="Kim M.K."/>
        </authorList>
    </citation>
    <scope>NUCLEOTIDE SEQUENCE</scope>
    <source>
        <strain evidence="9">BT704</strain>
    </source>
</reference>
<feature type="transmembrane region" description="Helical" evidence="6">
    <location>
        <begin position="729"/>
        <end position="748"/>
    </location>
</feature>
<dbReference type="EMBL" id="JACXAA010000001">
    <property type="protein sequence ID" value="MBD2751576.1"/>
    <property type="molecule type" value="Genomic_DNA"/>
</dbReference>
<feature type="transmembrane region" description="Helical" evidence="6">
    <location>
        <begin position="432"/>
        <end position="456"/>
    </location>
</feature>
<feature type="transmembrane region" description="Helical" evidence="6">
    <location>
        <begin position="350"/>
        <end position="371"/>
    </location>
</feature>
<evidence type="ECO:0000256" key="4">
    <source>
        <dbReference type="ARBA" id="ARBA00022989"/>
    </source>
</evidence>
<evidence type="ECO:0000256" key="2">
    <source>
        <dbReference type="ARBA" id="ARBA00022475"/>
    </source>
</evidence>
<comment type="caution">
    <text evidence="9">The sequence shown here is derived from an EMBL/GenBank/DDBJ whole genome shotgun (WGS) entry which is preliminary data.</text>
</comment>
<evidence type="ECO:0000259" key="8">
    <source>
        <dbReference type="Pfam" id="PF12704"/>
    </source>
</evidence>
<dbReference type="InterPro" id="IPR050250">
    <property type="entry name" value="Macrolide_Exporter_MacB"/>
</dbReference>
<dbReference type="AlphaFoldDB" id="A0A927AXH4"/>
<feature type="transmembrane region" description="Helical" evidence="6">
    <location>
        <begin position="677"/>
        <end position="701"/>
    </location>
</feature>
<comment type="subcellular location">
    <subcellularLocation>
        <location evidence="1">Cell membrane</location>
        <topology evidence="1">Multi-pass membrane protein</topology>
    </subcellularLocation>
</comment>
<keyword evidence="5 6" id="KW-0472">Membrane</keyword>
<evidence type="ECO:0000256" key="5">
    <source>
        <dbReference type="ARBA" id="ARBA00023136"/>
    </source>
</evidence>
<feature type="transmembrane region" description="Helical" evidence="6">
    <location>
        <begin position="293"/>
        <end position="316"/>
    </location>
</feature>
<organism evidence="9 10">
    <name type="scientific">Spirosoma validum</name>
    <dbReference type="NCBI Taxonomy" id="2771355"/>
    <lineage>
        <taxon>Bacteria</taxon>
        <taxon>Pseudomonadati</taxon>
        <taxon>Bacteroidota</taxon>
        <taxon>Cytophagia</taxon>
        <taxon>Cytophagales</taxon>
        <taxon>Cytophagaceae</taxon>
        <taxon>Spirosoma</taxon>
    </lineage>
</organism>
<dbReference type="InterPro" id="IPR025857">
    <property type="entry name" value="MacB_PCD"/>
</dbReference>
<feature type="transmembrane region" description="Helical" evidence="6">
    <location>
        <begin position="391"/>
        <end position="412"/>
    </location>
</feature>
<name>A0A927AXH4_9BACT</name>
<sequence length="800" mass="89340">MLTNYLKIAWRNLVNQRVYSLINLSGLSLGLTCVLVIVLYLKNELSFDSFHDKADRIYRLTNTTTNASGTDIKNRTGNTGAVQGPAFAASIPEIESVTRMMGVSFNVRSGNEGFNQNAHYVDTNFFQTFSLPLLEGTPRSVFSTLRSVVLTEKTAQTYFGTTHALGQTLSLEMDGTFEPFVVTGVAKNPLPNSSLQFEMLLSFDFLESKYKNDQWFSQYLATFFVLRPDASPLNVEQKLDRVFAVLGRDQVAKAAKERGYQEQRQFGLQPLTDVHLTLEYGGGNELAMPTSPMILYLLGGIALFILAIACINFVNLTVARSLRRAREVGVRKVIGGKRSQLIRQFLGESLLLSAIAFGLALGFAQLVLPFFNALSGQNLSLSYLFDTRLVLLYIGLLIITALLAGSYPAFVLSKFNPSRVLYGRAGLQGKNYLSQGLVVVQFALSVFLIMATLAVFSQFNFLTTKDLGYNPEHLVRIDLPTLRTGNDNVTQLFRQKLANQPDLVSVTAKNRLDEYTSVRTNDKDIDVNYLRIDENYLPTLGIKLAQGRNFSTAYASDTLDNALVNESFVREAGWKNPIGQRVIFPERDNKAYRVVGVVRDYHYSSLHESIQPQVFVGDADLAFGEIWVRIQAGNVTRTLALLDRTYHQLIPQHFYSYQFLDTILAEQYDLEVRLRQIITWAAGLCLFISCLGLFGIATFSAERRTKEIGVRKVLGASVAEVTALLSRDVLWLLVIALLIAIPIAWLSLNRWLDTYPFHVTLSVWLFVGAACFTVVLALLTVSFQSIKAALMNPVKSLRSD</sequence>
<proteinExistence type="predicted"/>
<feature type="domain" description="ABC3 transporter permease C-terminal" evidence="7">
    <location>
        <begin position="682"/>
        <end position="793"/>
    </location>
</feature>
<keyword evidence="2" id="KW-1003">Cell membrane</keyword>
<feature type="domain" description="MacB-like periplasmic core" evidence="8">
    <location>
        <begin position="443"/>
        <end position="633"/>
    </location>
</feature>
<dbReference type="Pfam" id="PF02687">
    <property type="entry name" value="FtsX"/>
    <property type="match status" value="2"/>
</dbReference>
<gene>
    <name evidence="9" type="ORF">IC230_01635</name>
</gene>
<feature type="transmembrane region" description="Helical" evidence="6">
    <location>
        <begin position="760"/>
        <end position="781"/>
    </location>
</feature>
<evidence type="ECO:0000313" key="10">
    <source>
        <dbReference type="Proteomes" id="UP000653797"/>
    </source>
</evidence>
<feature type="transmembrane region" description="Helical" evidence="6">
    <location>
        <begin position="21"/>
        <end position="41"/>
    </location>
</feature>
<evidence type="ECO:0000313" key="9">
    <source>
        <dbReference type="EMBL" id="MBD2751576.1"/>
    </source>
</evidence>
<keyword evidence="10" id="KW-1185">Reference proteome</keyword>
<evidence type="ECO:0000256" key="3">
    <source>
        <dbReference type="ARBA" id="ARBA00022692"/>
    </source>
</evidence>
<dbReference type="InterPro" id="IPR003838">
    <property type="entry name" value="ABC3_permease_C"/>
</dbReference>
<dbReference type="RefSeq" id="WP_191037217.1">
    <property type="nucleotide sequence ID" value="NZ_JACXAA010000001.1"/>
</dbReference>
<keyword evidence="4 6" id="KW-1133">Transmembrane helix</keyword>
<dbReference type="PANTHER" id="PTHR30572:SF18">
    <property type="entry name" value="ABC-TYPE MACROLIDE FAMILY EXPORT SYSTEM PERMEASE COMPONENT 2"/>
    <property type="match status" value="1"/>
</dbReference>
<dbReference type="PANTHER" id="PTHR30572">
    <property type="entry name" value="MEMBRANE COMPONENT OF TRANSPORTER-RELATED"/>
    <property type="match status" value="1"/>
</dbReference>
<protein>
    <submittedName>
        <fullName evidence="9">ABC transporter permease</fullName>
    </submittedName>
</protein>
<accession>A0A927AXH4</accession>
<evidence type="ECO:0000256" key="1">
    <source>
        <dbReference type="ARBA" id="ARBA00004651"/>
    </source>
</evidence>
<feature type="domain" description="MacB-like periplasmic core" evidence="8">
    <location>
        <begin position="20"/>
        <end position="241"/>
    </location>
</feature>